<dbReference type="InterPro" id="IPR029062">
    <property type="entry name" value="Class_I_gatase-like"/>
</dbReference>
<comment type="caution">
    <text evidence="2">The sequence shown here is derived from an EMBL/GenBank/DDBJ whole genome shotgun (WGS) entry which is preliminary data.</text>
</comment>
<feature type="domain" description="DJ-1/PfpI" evidence="1">
    <location>
        <begin position="1"/>
        <end position="164"/>
    </location>
</feature>
<dbReference type="OrthoDB" id="9800516at2"/>
<dbReference type="Pfam" id="PF01965">
    <property type="entry name" value="DJ-1_PfpI"/>
    <property type="match status" value="1"/>
</dbReference>
<name>A0A235FBC9_9BACL</name>
<dbReference type="InterPro" id="IPR050325">
    <property type="entry name" value="Prot/Nucl_acid_deglycase"/>
</dbReference>
<dbReference type="PANTHER" id="PTHR48094">
    <property type="entry name" value="PROTEIN/NUCLEIC ACID DEGLYCASE DJ-1-RELATED"/>
    <property type="match status" value="1"/>
</dbReference>
<dbReference type="Proteomes" id="UP000215059">
    <property type="component" value="Unassembled WGS sequence"/>
</dbReference>
<accession>A0A235FBC9</accession>
<dbReference type="InterPro" id="IPR002818">
    <property type="entry name" value="DJ-1/PfpI"/>
</dbReference>
<dbReference type="PANTHER" id="PTHR48094:SF12">
    <property type="entry name" value="PARKINSON DISEASE PROTEIN 7 HOMOLOG"/>
    <property type="match status" value="1"/>
</dbReference>
<reference evidence="2 3" key="1">
    <citation type="submission" date="2017-07" db="EMBL/GenBank/DDBJ databases">
        <title>Fictibacillus sp. nov. GDSW-R2A3 Genome sequencing and assembly.</title>
        <authorList>
            <person name="Mayilraj S."/>
        </authorList>
    </citation>
    <scope>NUCLEOTIDE SEQUENCE [LARGE SCALE GENOMIC DNA]</scope>
    <source>
        <strain evidence="2 3">GDSW-R2A3</strain>
    </source>
</reference>
<dbReference type="GO" id="GO:0005737">
    <property type="term" value="C:cytoplasm"/>
    <property type="evidence" value="ECO:0007669"/>
    <property type="project" value="TreeGrafter"/>
</dbReference>
<evidence type="ECO:0000313" key="2">
    <source>
        <dbReference type="EMBL" id="OYD58646.1"/>
    </source>
</evidence>
<keyword evidence="3" id="KW-1185">Reference proteome</keyword>
<evidence type="ECO:0000313" key="3">
    <source>
        <dbReference type="Proteomes" id="UP000215059"/>
    </source>
</evidence>
<dbReference type="RefSeq" id="WP_094250607.1">
    <property type="nucleotide sequence ID" value="NZ_JBHLXL010000001.1"/>
</dbReference>
<evidence type="ECO:0000259" key="1">
    <source>
        <dbReference type="Pfam" id="PF01965"/>
    </source>
</evidence>
<dbReference type="SUPFAM" id="SSF52317">
    <property type="entry name" value="Class I glutamine amidotransferase-like"/>
    <property type="match status" value="1"/>
</dbReference>
<dbReference type="EMBL" id="NOII01000001">
    <property type="protein sequence ID" value="OYD58646.1"/>
    <property type="molecule type" value="Genomic_DNA"/>
</dbReference>
<organism evidence="2 3">
    <name type="scientific">Fictibacillus aquaticus</name>
    <dbReference type="NCBI Taxonomy" id="2021314"/>
    <lineage>
        <taxon>Bacteria</taxon>
        <taxon>Bacillati</taxon>
        <taxon>Bacillota</taxon>
        <taxon>Bacilli</taxon>
        <taxon>Bacillales</taxon>
        <taxon>Fictibacillaceae</taxon>
        <taxon>Fictibacillus</taxon>
    </lineage>
</organism>
<proteinExistence type="predicted"/>
<dbReference type="AlphaFoldDB" id="A0A235FBC9"/>
<dbReference type="Gene3D" id="3.40.50.880">
    <property type="match status" value="1"/>
</dbReference>
<gene>
    <name evidence="2" type="ORF">CGZ90_01730</name>
</gene>
<protein>
    <recommendedName>
        <fullName evidence="1">DJ-1/PfpI domain-containing protein</fullName>
    </recommendedName>
</protein>
<sequence length="190" mass="20808">MKALMLIYDSYAEFEVMLVGLFLKGKAEVHMFTDKEDTSFVTGAGGFQTVPHVKISQVAPADYDALIIPGGRHEALLNNSALHELIREFNRQDKLIAAICGGPVHLAAAGILEGNAYTTSINSDDKTAGHLFNWTLQSEDDVVYDNHILTAVGSAYVEFAVQLYKLLGLFGDEAEEHQTLAFFKNTKVIA</sequence>